<dbReference type="Pfam" id="PF13229">
    <property type="entry name" value="Beta_helix"/>
    <property type="match status" value="1"/>
</dbReference>
<dbReference type="PROSITE" id="PS00137">
    <property type="entry name" value="SUBTILASE_HIS"/>
    <property type="match status" value="1"/>
</dbReference>
<name>A0A7Y2H3X7_UNCEI</name>
<evidence type="ECO:0000256" key="1">
    <source>
        <dbReference type="ARBA" id="ARBA00011073"/>
    </source>
</evidence>
<organism evidence="9 10">
    <name type="scientific">Eiseniibacteriota bacterium</name>
    <dbReference type="NCBI Taxonomy" id="2212470"/>
    <lineage>
        <taxon>Bacteria</taxon>
        <taxon>Candidatus Eiseniibacteriota</taxon>
    </lineage>
</organism>
<dbReference type="Proteomes" id="UP000547674">
    <property type="component" value="Unassembled WGS sequence"/>
</dbReference>
<evidence type="ECO:0000313" key="10">
    <source>
        <dbReference type="Proteomes" id="UP000547674"/>
    </source>
</evidence>
<dbReference type="PROSITE" id="PS00136">
    <property type="entry name" value="SUBTILASE_ASP"/>
    <property type="match status" value="1"/>
</dbReference>
<dbReference type="SMART" id="SM00710">
    <property type="entry name" value="PbH1"/>
    <property type="match status" value="5"/>
</dbReference>
<dbReference type="InterPro" id="IPR022398">
    <property type="entry name" value="Peptidase_S8_His-AS"/>
</dbReference>
<dbReference type="Gene3D" id="2.160.20.10">
    <property type="entry name" value="Single-stranded right-handed beta-helix, Pectin lyase-like"/>
    <property type="match status" value="1"/>
</dbReference>
<dbReference type="InterPro" id="IPR025965">
    <property type="entry name" value="FlgD/Vpr_Ig-like"/>
</dbReference>
<dbReference type="Gene3D" id="3.40.50.200">
    <property type="entry name" value="Peptidase S8/S53 domain"/>
    <property type="match status" value="1"/>
</dbReference>
<dbReference type="InterPro" id="IPR039448">
    <property type="entry name" value="Beta_helix"/>
</dbReference>
<dbReference type="InterPro" id="IPR011050">
    <property type="entry name" value="Pectin_lyase_fold/virulence"/>
</dbReference>
<dbReference type="InterPro" id="IPR000209">
    <property type="entry name" value="Peptidase_S8/S53_dom"/>
</dbReference>
<dbReference type="GO" id="GO:0006508">
    <property type="term" value="P:proteolysis"/>
    <property type="evidence" value="ECO:0007669"/>
    <property type="project" value="UniProtKB-KW"/>
</dbReference>
<dbReference type="PANTHER" id="PTHR43399">
    <property type="entry name" value="SUBTILISIN-RELATED"/>
    <property type="match status" value="1"/>
</dbReference>
<feature type="active site" description="Charge relay system" evidence="5">
    <location>
        <position position="80"/>
    </location>
</feature>
<dbReference type="PROSITE" id="PS51892">
    <property type="entry name" value="SUBTILASE"/>
    <property type="match status" value="1"/>
</dbReference>
<evidence type="ECO:0000256" key="3">
    <source>
        <dbReference type="ARBA" id="ARBA00022801"/>
    </source>
</evidence>
<keyword evidence="2 5" id="KW-0645">Protease</keyword>
<dbReference type="InterPro" id="IPR023827">
    <property type="entry name" value="Peptidase_S8_Asp-AS"/>
</dbReference>
<dbReference type="InterPro" id="IPR036852">
    <property type="entry name" value="Peptidase_S8/S53_dom_sf"/>
</dbReference>
<feature type="domain" description="FlgD/Vpr Ig-like" evidence="8">
    <location>
        <begin position="714"/>
        <end position="776"/>
    </location>
</feature>
<dbReference type="NCBIfam" id="TIGR04183">
    <property type="entry name" value="Por_Secre_tail"/>
    <property type="match status" value="1"/>
</dbReference>
<dbReference type="GO" id="GO:0004252">
    <property type="term" value="F:serine-type endopeptidase activity"/>
    <property type="evidence" value="ECO:0007669"/>
    <property type="project" value="UniProtKB-UniRule"/>
</dbReference>
<dbReference type="Pfam" id="PF00082">
    <property type="entry name" value="Peptidase_S8"/>
    <property type="match status" value="1"/>
</dbReference>
<feature type="domain" description="Peptidase S8/S53" evidence="6">
    <location>
        <begin position="2"/>
        <end position="302"/>
    </location>
</feature>
<dbReference type="EMBL" id="JABDJR010000630">
    <property type="protein sequence ID" value="NNF08213.1"/>
    <property type="molecule type" value="Genomic_DNA"/>
</dbReference>
<evidence type="ECO:0000259" key="7">
    <source>
        <dbReference type="Pfam" id="PF13229"/>
    </source>
</evidence>
<dbReference type="Gene3D" id="2.60.40.4070">
    <property type="match status" value="1"/>
</dbReference>
<dbReference type="Pfam" id="PF13860">
    <property type="entry name" value="FlgD_ig"/>
    <property type="match status" value="1"/>
</dbReference>
<comment type="similarity">
    <text evidence="1 5">Belongs to the peptidase S8 family.</text>
</comment>
<dbReference type="SUPFAM" id="SSF52743">
    <property type="entry name" value="Subtilisin-like"/>
    <property type="match status" value="1"/>
</dbReference>
<evidence type="ECO:0000256" key="5">
    <source>
        <dbReference type="PROSITE-ProRule" id="PRU01240"/>
    </source>
</evidence>
<sequence>MIIAILDTGVDVTHEDLTDNLWINSAEDINNNGLADLFPVAQGGDFDNLDNDGNGFVDDVAGYSTSEGSGDVQEDNSLLHGTSVAGIAAARTDNGIGVSGVAGGWDSANVSGAKVMALRMITGDLESQEDAAVDAFCYAIENEADVINCSWGFAGADSTDYPELDDVIDDAVDEEIVVVCSSQSDPSGLDYPAMDYGTIAVGGVNSDENLAGLSGVGDWMDLVAPNENPSTKKVIGNASKYSTFGGGSTTSAAAPMVSGTAALLKAIDGSLTWSEVREILRNTAKSWPGMSDPDFDQAYGHGMLDILAAVAAAKYDAEVADSTYSTSVTLPAGDFPNLYVPGDVLIEPGVTLTIEDDNTKIYSSAGEDRRNLGNDPDKVEWLVEGTLDVDGGSEAEIEFSSGVDGVAEGDWEGIEVKAGGSATINYALVKHAEVGVTYASDETGNISNSTFSNNTTYDIQAGSGNGGNDLTISGNTITVGGGTGIQLYSGVDGITLDDNVITGSSSTSNGITFGLGSGGYTATVTNNTISDISAGAGIRSISDASFTGNVITDCKWGIYITAGAPLIGTSSSSSDNIIDENTTGILVSGSTADPIIRNNKIRSNTFGVQVKSSADPDIGQSTSDRGNNTMTSNSTYCIWNRNSTGTISAQYNYYGTCIGGTPPLCANGSVDVTNGLCSAPASRQFDIQLEPQEPSGFSVQGASPNPLTPGSGGLLYFSLEQGNANLELQIFDISGRLVRDLGQFTVVAGDHHIHWDGMDDSGRSVTTGIYFVRVTDHQSISDSAKILVSR</sequence>
<evidence type="ECO:0000256" key="2">
    <source>
        <dbReference type="ARBA" id="ARBA00022670"/>
    </source>
</evidence>
<evidence type="ECO:0000259" key="8">
    <source>
        <dbReference type="Pfam" id="PF13860"/>
    </source>
</evidence>
<evidence type="ECO:0000256" key="4">
    <source>
        <dbReference type="ARBA" id="ARBA00022825"/>
    </source>
</evidence>
<gene>
    <name evidence="9" type="ORF">HKN21_15725</name>
</gene>
<evidence type="ECO:0000313" key="9">
    <source>
        <dbReference type="EMBL" id="NNF08213.1"/>
    </source>
</evidence>
<dbReference type="InterPro" id="IPR012334">
    <property type="entry name" value="Pectin_lyas_fold"/>
</dbReference>
<keyword evidence="4 5" id="KW-0720">Serine protease</keyword>
<dbReference type="AlphaFoldDB" id="A0A7Y2H3X7"/>
<accession>A0A7Y2H3X7</accession>
<dbReference type="InterPro" id="IPR026444">
    <property type="entry name" value="Secre_tail"/>
</dbReference>
<proteinExistence type="inferred from homology"/>
<dbReference type="PANTHER" id="PTHR43399:SF4">
    <property type="entry name" value="CELL WALL-ASSOCIATED PROTEASE"/>
    <property type="match status" value="1"/>
</dbReference>
<feature type="domain" description="Right handed beta helix" evidence="7">
    <location>
        <begin position="413"/>
        <end position="564"/>
    </location>
</feature>
<dbReference type="SUPFAM" id="SSF51126">
    <property type="entry name" value="Pectin lyase-like"/>
    <property type="match status" value="1"/>
</dbReference>
<evidence type="ECO:0000259" key="6">
    <source>
        <dbReference type="Pfam" id="PF00082"/>
    </source>
</evidence>
<dbReference type="InterPro" id="IPR006626">
    <property type="entry name" value="PbH1"/>
</dbReference>
<protein>
    <submittedName>
        <fullName evidence="9">S8 family serine peptidase</fullName>
    </submittedName>
</protein>
<feature type="active site" description="Charge relay system" evidence="5">
    <location>
        <position position="251"/>
    </location>
</feature>
<dbReference type="InterPro" id="IPR051048">
    <property type="entry name" value="Peptidase_S8/S53_subtilisin"/>
</dbReference>
<dbReference type="PRINTS" id="PR00723">
    <property type="entry name" value="SUBTILISIN"/>
</dbReference>
<dbReference type="InterPro" id="IPR015500">
    <property type="entry name" value="Peptidase_S8_subtilisin-rel"/>
</dbReference>
<keyword evidence="3 5" id="KW-0378">Hydrolase</keyword>
<feature type="active site" description="Charge relay system" evidence="5">
    <location>
        <position position="7"/>
    </location>
</feature>
<comment type="caution">
    <text evidence="9">The sequence shown here is derived from an EMBL/GenBank/DDBJ whole genome shotgun (WGS) entry which is preliminary data.</text>
</comment>
<reference evidence="9 10" key="1">
    <citation type="submission" date="2020-03" db="EMBL/GenBank/DDBJ databases">
        <title>Metabolic flexibility allows generalist bacteria to become dominant in a frequently disturbed ecosystem.</title>
        <authorList>
            <person name="Chen Y.-J."/>
            <person name="Leung P.M."/>
            <person name="Bay S.K."/>
            <person name="Hugenholtz P."/>
            <person name="Kessler A.J."/>
            <person name="Shelley G."/>
            <person name="Waite D.W."/>
            <person name="Cook P.L."/>
            <person name="Greening C."/>
        </authorList>
    </citation>
    <scope>NUCLEOTIDE SEQUENCE [LARGE SCALE GENOMIC DNA]</scope>
    <source>
        <strain evidence="9">SS_bin_28</strain>
    </source>
</reference>